<dbReference type="VEuPathDB" id="VectorBase:GBRI018388"/>
<reference evidence="2" key="1">
    <citation type="submission" date="2014-03" db="EMBL/GenBank/DDBJ databases">
        <authorList>
            <person name="Aksoy S."/>
            <person name="Warren W."/>
            <person name="Wilson R.K."/>
        </authorList>
    </citation>
    <scope>NUCLEOTIDE SEQUENCE [LARGE SCALE GENOMIC DNA]</scope>
    <source>
        <strain evidence="2">IAEA</strain>
    </source>
</reference>
<protein>
    <submittedName>
        <fullName evidence="1">Uncharacterized protein</fullName>
    </submittedName>
</protein>
<accession>A0A1A9WFY4</accession>
<dbReference type="EnsemblMetazoa" id="GBRI018388-RA">
    <property type="protein sequence ID" value="GBRI018388-PA"/>
    <property type="gene ID" value="GBRI018388"/>
</dbReference>
<dbReference type="STRING" id="37001.A0A1A9WFY4"/>
<dbReference type="AlphaFoldDB" id="A0A1A9WFY4"/>
<organism evidence="1 2">
    <name type="scientific">Glossina brevipalpis</name>
    <dbReference type="NCBI Taxonomy" id="37001"/>
    <lineage>
        <taxon>Eukaryota</taxon>
        <taxon>Metazoa</taxon>
        <taxon>Ecdysozoa</taxon>
        <taxon>Arthropoda</taxon>
        <taxon>Hexapoda</taxon>
        <taxon>Insecta</taxon>
        <taxon>Pterygota</taxon>
        <taxon>Neoptera</taxon>
        <taxon>Endopterygota</taxon>
        <taxon>Diptera</taxon>
        <taxon>Brachycera</taxon>
        <taxon>Muscomorpha</taxon>
        <taxon>Hippoboscoidea</taxon>
        <taxon>Glossinidae</taxon>
        <taxon>Glossina</taxon>
    </lineage>
</organism>
<sequence>MAQAIRCLRQLAEDKQFTLSSASECILKDFYVNDLLTEASDKETTIELCNGIRKVLQRGNLNIRKWASNSSNVIQHIAPEDKHTITAIDINLDDTIKTLGIQWLPQESHLKSRCLTWINPQYKANHYFKCSKIL</sequence>
<proteinExistence type="predicted"/>
<dbReference type="Proteomes" id="UP000091820">
    <property type="component" value="Unassembled WGS sequence"/>
</dbReference>
<evidence type="ECO:0000313" key="1">
    <source>
        <dbReference type="EnsemblMetazoa" id="GBRI018388-PA"/>
    </source>
</evidence>
<keyword evidence="2" id="KW-1185">Reference proteome</keyword>
<reference evidence="1" key="2">
    <citation type="submission" date="2020-05" db="UniProtKB">
        <authorList>
            <consortium name="EnsemblMetazoa"/>
        </authorList>
    </citation>
    <scope>IDENTIFICATION</scope>
    <source>
        <strain evidence="1">IAEA</strain>
    </source>
</reference>
<evidence type="ECO:0000313" key="2">
    <source>
        <dbReference type="Proteomes" id="UP000091820"/>
    </source>
</evidence>
<name>A0A1A9WFY4_9MUSC</name>
<dbReference type="PANTHER" id="PTHR47331">
    <property type="entry name" value="PHD-TYPE DOMAIN-CONTAINING PROTEIN"/>
    <property type="match status" value="1"/>
</dbReference>